<dbReference type="AlphaFoldDB" id="A0A6M0RQ39"/>
<dbReference type="Proteomes" id="UP000481033">
    <property type="component" value="Unassembled WGS sequence"/>
</dbReference>
<gene>
    <name evidence="2" type="ORF">DXZ20_22505</name>
</gene>
<dbReference type="EMBL" id="QXHD01000004">
    <property type="protein sequence ID" value="NEZ58365.1"/>
    <property type="molecule type" value="Genomic_DNA"/>
</dbReference>
<sequence>MSFYTSAYTGHMQHPQDPNLEQPRFRWSWFTLSCVSLFSGFLYLAVVDITAPVQLTQNQTEQQP</sequence>
<keyword evidence="1" id="KW-0472">Membrane</keyword>
<evidence type="ECO:0000256" key="1">
    <source>
        <dbReference type="SAM" id="Phobius"/>
    </source>
</evidence>
<reference evidence="2 3" key="1">
    <citation type="journal article" date="2020" name="Microb. Ecol.">
        <title>Ecogenomics of the Marine Benthic Filamentous Cyanobacterium Adonisia.</title>
        <authorList>
            <person name="Walter J.M."/>
            <person name="Coutinho F.H."/>
            <person name="Leomil L."/>
            <person name="Hargreaves P.I."/>
            <person name="Campeao M.E."/>
            <person name="Vieira V.V."/>
            <person name="Silva B.S."/>
            <person name="Fistarol G.O."/>
            <person name="Salomon P.S."/>
            <person name="Sawabe T."/>
            <person name="Mino S."/>
            <person name="Hosokawa M."/>
            <person name="Miyashita H."/>
            <person name="Maruyama F."/>
            <person name="van Verk M.C."/>
            <person name="Dutilh B.E."/>
            <person name="Thompson C.C."/>
            <person name="Thompson F.L."/>
        </authorList>
    </citation>
    <scope>NUCLEOTIDE SEQUENCE [LARGE SCALE GENOMIC DNA]</scope>
    <source>
        <strain evidence="2 3">CCMR0081</strain>
    </source>
</reference>
<proteinExistence type="predicted"/>
<keyword evidence="1" id="KW-0812">Transmembrane</keyword>
<accession>A0A6M0RQ39</accession>
<evidence type="ECO:0000313" key="3">
    <source>
        <dbReference type="Proteomes" id="UP000481033"/>
    </source>
</evidence>
<keyword evidence="3" id="KW-1185">Reference proteome</keyword>
<evidence type="ECO:0000313" key="2">
    <source>
        <dbReference type="EMBL" id="NEZ58365.1"/>
    </source>
</evidence>
<feature type="transmembrane region" description="Helical" evidence="1">
    <location>
        <begin position="27"/>
        <end position="47"/>
    </location>
</feature>
<organism evidence="2 3">
    <name type="scientific">Adonisia turfae CCMR0081</name>
    <dbReference type="NCBI Taxonomy" id="2292702"/>
    <lineage>
        <taxon>Bacteria</taxon>
        <taxon>Bacillati</taxon>
        <taxon>Cyanobacteriota</taxon>
        <taxon>Adonisia</taxon>
        <taxon>Adonisia turfae</taxon>
    </lineage>
</organism>
<keyword evidence="1" id="KW-1133">Transmembrane helix</keyword>
<comment type="caution">
    <text evidence="2">The sequence shown here is derived from an EMBL/GenBank/DDBJ whole genome shotgun (WGS) entry which is preliminary data.</text>
</comment>
<protein>
    <submittedName>
        <fullName evidence="2">Uncharacterized protein</fullName>
    </submittedName>
</protein>
<name>A0A6M0RQ39_9CYAN</name>